<dbReference type="GO" id="GO:0000160">
    <property type="term" value="P:phosphorelay signal transduction system"/>
    <property type="evidence" value="ECO:0007669"/>
    <property type="project" value="InterPro"/>
</dbReference>
<keyword evidence="3" id="KW-0175">Coiled coil</keyword>
<dbReference type="PANTHER" id="PTHR44591">
    <property type="entry name" value="STRESS RESPONSE REGULATOR PROTEIN 1"/>
    <property type="match status" value="1"/>
</dbReference>
<dbReference type="PANTHER" id="PTHR44591:SF3">
    <property type="entry name" value="RESPONSE REGULATORY DOMAIN-CONTAINING PROTEIN"/>
    <property type="match status" value="1"/>
</dbReference>
<dbReference type="InterPro" id="IPR036457">
    <property type="entry name" value="PPM-type-like_dom_sf"/>
</dbReference>
<feature type="modified residue" description="4-aspartylphosphate" evidence="2">
    <location>
        <position position="60"/>
    </location>
</feature>
<dbReference type="Gene3D" id="3.40.50.2300">
    <property type="match status" value="1"/>
</dbReference>
<dbReference type="KEGG" id="fli:Fleli_2435"/>
<dbReference type="InterPro" id="IPR011006">
    <property type="entry name" value="CheY-like_superfamily"/>
</dbReference>
<dbReference type="InterPro" id="IPR050595">
    <property type="entry name" value="Bact_response_regulator"/>
</dbReference>
<dbReference type="InterPro" id="IPR001789">
    <property type="entry name" value="Sig_transdc_resp-reg_receiver"/>
</dbReference>
<dbReference type="OrthoDB" id="9763484at2"/>
<dbReference type="Pfam" id="PF00072">
    <property type="entry name" value="Response_reg"/>
    <property type="match status" value="1"/>
</dbReference>
<gene>
    <name evidence="5" type="ordered locus">Fleli_2435</name>
</gene>
<name>I4ALG6_BERLS</name>
<dbReference type="RefSeq" id="WP_014798238.1">
    <property type="nucleotide sequence ID" value="NC_018018.1"/>
</dbReference>
<dbReference type="eggNOG" id="COG3706">
    <property type="taxonomic scope" value="Bacteria"/>
</dbReference>
<keyword evidence="1 2" id="KW-0597">Phosphoprotein</keyword>
<dbReference type="InterPro" id="IPR001932">
    <property type="entry name" value="PPM-type_phosphatase-like_dom"/>
</dbReference>
<dbReference type="STRING" id="880071.Fleli_2435"/>
<dbReference type="EMBL" id="CP003345">
    <property type="protein sequence ID" value="AFM04801.1"/>
    <property type="molecule type" value="Genomic_DNA"/>
</dbReference>
<sequence>MSIRPNSYKILVADDYDSNLAVIESIFEESGQVFEIIYAHDGLSAYEQGISESPDLIIMDWEMPQMTGIEAVRKLKARPDTQHIPIIMTTAFTSSEHLETALQAGAIDYVRKPIDEVELLARVNSALQLVTSYKQILSQKDEIQEKTKKLEAAFDEIEKKNDKIMSSIKYAKRIQDALLQPTASLQNLIQDSFILYKPRDVVSGDFYWFSEKDDKIIIAAVDCTGHGVPGAFMSMLGDTYLNQVVGVMGIIEPNKILSQLHESIRMALKQDATQNRDGMDISVCVIDKKEKTLKFAGAKNPLVYIRDGEVIRVKGDTSSIGGKSGELTFTTHTIELTDEPTPFYIYSDGYQDQFSSGMHSKFMAKRFRKLLHKVHKYPFAEQKDILNHILKDWMRQTRQVDDILVIGFSI</sequence>
<dbReference type="Pfam" id="PF07228">
    <property type="entry name" value="SpoIIE"/>
    <property type="match status" value="1"/>
</dbReference>
<dbReference type="AlphaFoldDB" id="I4ALG6"/>
<evidence type="ECO:0000313" key="6">
    <source>
        <dbReference type="Proteomes" id="UP000006054"/>
    </source>
</evidence>
<evidence type="ECO:0000259" key="4">
    <source>
        <dbReference type="PROSITE" id="PS50110"/>
    </source>
</evidence>
<feature type="domain" description="Response regulatory" evidence="4">
    <location>
        <begin position="9"/>
        <end position="127"/>
    </location>
</feature>
<dbReference type="Gene3D" id="3.60.40.10">
    <property type="entry name" value="PPM-type phosphatase domain"/>
    <property type="match status" value="1"/>
</dbReference>
<dbReference type="Proteomes" id="UP000006054">
    <property type="component" value="Chromosome"/>
</dbReference>
<dbReference type="HOGENOM" id="CLU_000445_43_7_10"/>
<keyword evidence="6" id="KW-1185">Reference proteome</keyword>
<reference evidence="6" key="1">
    <citation type="submission" date="2012-06" db="EMBL/GenBank/DDBJ databases">
        <title>The complete genome of Flexibacter litoralis DSM 6794.</title>
        <authorList>
            <person name="Lucas S."/>
            <person name="Copeland A."/>
            <person name="Lapidus A."/>
            <person name="Glavina del Rio T."/>
            <person name="Dalin E."/>
            <person name="Tice H."/>
            <person name="Bruce D."/>
            <person name="Goodwin L."/>
            <person name="Pitluck S."/>
            <person name="Peters L."/>
            <person name="Ovchinnikova G."/>
            <person name="Lu M."/>
            <person name="Kyrpides N."/>
            <person name="Mavromatis K."/>
            <person name="Ivanova N."/>
            <person name="Brettin T."/>
            <person name="Detter J.C."/>
            <person name="Han C."/>
            <person name="Larimer F."/>
            <person name="Land M."/>
            <person name="Hauser L."/>
            <person name="Markowitz V."/>
            <person name="Cheng J.-F."/>
            <person name="Hugenholtz P."/>
            <person name="Woyke T."/>
            <person name="Wu D."/>
            <person name="Spring S."/>
            <person name="Lang E."/>
            <person name="Kopitz M."/>
            <person name="Brambilla E."/>
            <person name="Klenk H.-P."/>
            <person name="Eisen J.A."/>
        </authorList>
    </citation>
    <scope>NUCLEOTIDE SEQUENCE [LARGE SCALE GENOMIC DNA]</scope>
    <source>
        <strain evidence="6">ATCC 23117 / DSM 6794 / NBRC 15988 / NCIMB 1366 / Sio-4</strain>
    </source>
</reference>
<dbReference type="SMART" id="SM00448">
    <property type="entry name" value="REC"/>
    <property type="match status" value="1"/>
</dbReference>
<evidence type="ECO:0000256" key="3">
    <source>
        <dbReference type="SAM" id="Coils"/>
    </source>
</evidence>
<organism evidence="5 6">
    <name type="scientific">Bernardetia litoralis (strain ATCC 23117 / DSM 6794 / NBRC 15988 / NCIMB 1366 / Fx l1 / Sio-4)</name>
    <name type="common">Flexibacter litoralis</name>
    <dbReference type="NCBI Taxonomy" id="880071"/>
    <lineage>
        <taxon>Bacteria</taxon>
        <taxon>Pseudomonadati</taxon>
        <taxon>Bacteroidota</taxon>
        <taxon>Cytophagia</taxon>
        <taxon>Cytophagales</taxon>
        <taxon>Bernardetiaceae</taxon>
        <taxon>Bernardetia</taxon>
    </lineage>
</organism>
<protein>
    <submittedName>
        <fullName evidence="5">Response regulator containing a CheY-like receiver domain and an HD-GYP domain</fullName>
    </submittedName>
</protein>
<evidence type="ECO:0000256" key="1">
    <source>
        <dbReference type="ARBA" id="ARBA00022553"/>
    </source>
</evidence>
<dbReference type="PROSITE" id="PS50110">
    <property type="entry name" value="RESPONSE_REGULATORY"/>
    <property type="match status" value="1"/>
</dbReference>
<dbReference type="SUPFAM" id="SSF52172">
    <property type="entry name" value="CheY-like"/>
    <property type="match status" value="1"/>
</dbReference>
<feature type="coiled-coil region" evidence="3">
    <location>
        <begin position="133"/>
        <end position="163"/>
    </location>
</feature>
<proteinExistence type="predicted"/>
<evidence type="ECO:0000256" key="2">
    <source>
        <dbReference type="PROSITE-ProRule" id="PRU00169"/>
    </source>
</evidence>
<evidence type="ECO:0000313" key="5">
    <source>
        <dbReference type="EMBL" id="AFM04801.1"/>
    </source>
</evidence>
<accession>I4ALG6</accession>
<dbReference type="eggNOG" id="COG2208">
    <property type="taxonomic scope" value="Bacteria"/>
</dbReference>